<accession>A0ABW6BCX5</accession>
<name>A0ABW6BCX5_9SPHI</name>
<organism evidence="1 2">
    <name type="scientific">Sphingobacterium bambusae</name>
    <dbReference type="NCBI Taxonomy" id="662858"/>
    <lineage>
        <taxon>Bacteria</taxon>
        <taxon>Pseudomonadati</taxon>
        <taxon>Bacteroidota</taxon>
        <taxon>Sphingobacteriia</taxon>
        <taxon>Sphingobacteriales</taxon>
        <taxon>Sphingobacteriaceae</taxon>
        <taxon>Sphingobacterium</taxon>
    </lineage>
</organism>
<evidence type="ECO:0000313" key="1">
    <source>
        <dbReference type="EMBL" id="MFD2967373.1"/>
    </source>
</evidence>
<dbReference type="Proteomes" id="UP001597525">
    <property type="component" value="Unassembled WGS sequence"/>
</dbReference>
<dbReference type="PROSITE" id="PS51257">
    <property type="entry name" value="PROKAR_LIPOPROTEIN"/>
    <property type="match status" value="1"/>
</dbReference>
<dbReference type="RefSeq" id="WP_320186270.1">
    <property type="nucleotide sequence ID" value="NZ_CP138332.1"/>
</dbReference>
<sequence>MTRFLIYSTFVVLFLGSCRSYQYPNAVGIRESHQQELNSYYVDSTHTYVYRSQVQAFGKDVNGNLVIRTVAPDVHRVALLSDFGQTLLDVSVFPDRYVLHTAMADLNKKMLVKEVVHIFRALTERRYAQQALIFMDKQHYPVYTVDDRFYSMEERHLARIAVAKSGKERFLISFDDVQGKLPKKVMIEHKKYPLVMQLNLDKKQSVL</sequence>
<proteinExistence type="predicted"/>
<keyword evidence="2" id="KW-1185">Reference proteome</keyword>
<evidence type="ECO:0008006" key="3">
    <source>
        <dbReference type="Google" id="ProtNLM"/>
    </source>
</evidence>
<comment type="caution">
    <text evidence="1">The sequence shown here is derived from an EMBL/GenBank/DDBJ whole genome shotgun (WGS) entry which is preliminary data.</text>
</comment>
<reference evidence="2" key="1">
    <citation type="journal article" date="2019" name="Int. J. Syst. Evol. Microbiol.">
        <title>The Global Catalogue of Microorganisms (GCM) 10K type strain sequencing project: providing services to taxonomists for standard genome sequencing and annotation.</title>
        <authorList>
            <consortium name="The Broad Institute Genomics Platform"/>
            <consortium name="The Broad Institute Genome Sequencing Center for Infectious Disease"/>
            <person name="Wu L."/>
            <person name="Ma J."/>
        </authorList>
    </citation>
    <scope>NUCLEOTIDE SEQUENCE [LARGE SCALE GENOMIC DNA]</scope>
    <source>
        <strain evidence="2">KCTC 22814</strain>
    </source>
</reference>
<protein>
    <recommendedName>
        <fullName evidence="3">DUF4292 domain-containing protein</fullName>
    </recommendedName>
</protein>
<dbReference type="EMBL" id="JBHUPB010000006">
    <property type="protein sequence ID" value="MFD2967373.1"/>
    <property type="molecule type" value="Genomic_DNA"/>
</dbReference>
<evidence type="ECO:0000313" key="2">
    <source>
        <dbReference type="Proteomes" id="UP001597525"/>
    </source>
</evidence>
<gene>
    <name evidence="1" type="ORF">ACFS7Y_08240</name>
</gene>